<dbReference type="InterPro" id="IPR029063">
    <property type="entry name" value="SAM-dependent_MTases_sf"/>
</dbReference>
<comment type="pathway">
    <text evidence="1">Secondary metabolite biosynthesis.</text>
</comment>
<dbReference type="OrthoDB" id="2094832at2759"/>
<keyword evidence="2" id="KW-0808">Transferase</keyword>
<dbReference type="Gene3D" id="3.40.50.150">
    <property type="entry name" value="Vaccinia Virus protein VP39"/>
    <property type="match status" value="1"/>
</dbReference>
<accession>A0A9P5Y9R7</accession>
<evidence type="ECO:0000256" key="2">
    <source>
        <dbReference type="ARBA" id="ARBA00022679"/>
    </source>
</evidence>
<dbReference type="AlphaFoldDB" id="A0A9P5Y9R7"/>
<dbReference type="InterPro" id="IPR051654">
    <property type="entry name" value="Meroterpenoid_MTases"/>
</dbReference>
<reference evidence="5" key="1">
    <citation type="submission" date="2020-11" db="EMBL/GenBank/DDBJ databases">
        <authorList>
            <consortium name="DOE Joint Genome Institute"/>
            <person name="Ahrendt S."/>
            <person name="Riley R."/>
            <person name="Andreopoulos W."/>
            <person name="Labutti K."/>
            <person name="Pangilinan J."/>
            <person name="Ruiz-Duenas F.J."/>
            <person name="Barrasa J.M."/>
            <person name="Sanchez-Garcia M."/>
            <person name="Camarero S."/>
            <person name="Miyauchi S."/>
            <person name="Serrano A."/>
            <person name="Linde D."/>
            <person name="Babiker R."/>
            <person name="Drula E."/>
            <person name="Ayuso-Fernandez I."/>
            <person name="Pacheco R."/>
            <person name="Padilla G."/>
            <person name="Ferreira P."/>
            <person name="Barriuso J."/>
            <person name="Kellner H."/>
            <person name="Castanera R."/>
            <person name="Alfaro M."/>
            <person name="Ramirez L."/>
            <person name="Pisabarro A.G."/>
            <person name="Kuo A."/>
            <person name="Tritt A."/>
            <person name="Lipzen A."/>
            <person name="He G."/>
            <person name="Yan M."/>
            <person name="Ng V."/>
            <person name="Cullen D."/>
            <person name="Martin F."/>
            <person name="Rosso M.-N."/>
            <person name="Henrissat B."/>
            <person name="Hibbett D."/>
            <person name="Martinez A.T."/>
            <person name="Grigoriev I.V."/>
        </authorList>
    </citation>
    <scope>NUCLEOTIDE SEQUENCE</scope>
    <source>
        <strain evidence="5">CBS 247.69</strain>
    </source>
</reference>
<proteinExistence type="inferred from homology"/>
<keyword evidence="6" id="KW-1185">Reference proteome</keyword>
<evidence type="ECO:0000256" key="3">
    <source>
        <dbReference type="ARBA" id="ARBA00022691"/>
    </source>
</evidence>
<dbReference type="PANTHER" id="PTHR35897:SF1">
    <property type="entry name" value="METHYLTRANSFERASE AUSD"/>
    <property type="match status" value="1"/>
</dbReference>
<protein>
    <recommendedName>
        <fullName evidence="7">Methyltransferase type 11 domain-containing protein</fullName>
    </recommendedName>
</protein>
<dbReference type="PANTHER" id="PTHR35897">
    <property type="entry name" value="METHYLTRANSFERASE AUSD"/>
    <property type="match status" value="1"/>
</dbReference>
<comment type="similarity">
    <text evidence="4">Belongs to the class I-like SAM-binding methyltransferase superfamily.</text>
</comment>
<evidence type="ECO:0000256" key="1">
    <source>
        <dbReference type="ARBA" id="ARBA00005179"/>
    </source>
</evidence>
<keyword evidence="3" id="KW-0949">S-adenosyl-L-methionine</keyword>
<organism evidence="5 6">
    <name type="scientific">Collybia nuda</name>
    <dbReference type="NCBI Taxonomy" id="64659"/>
    <lineage>
        <taxon>Eukaryota</taxon>
        <taxon>Fungi</taxon>
        <taxon>Dikarya</taxon>
        <taxon>Basidiomycota</taxon>
        <taxon>Agaricomycotina</taxon>
        <taxon>Agaricomycetes</taxon>
        <taxon>Agaricomycetidae</taxon>
        <taxon>Agaricales</taxon>
        <taxon>Tricholomatineae</taxon>
        <taxon>Clitocybaceae</taxon>
        <taxon>Collybia</taxon>
    </lineage>
</organism>
<dbReference type="SUPFAM" id="SSF53335">
    <property type="entry name" value="S-adenosyl-L-methionine-dependent methyltransferases"/>
    <property type="match status" value="1"/>
</dbReference>
<evidence type="ECO:0008006" key="7">
    <source>
        <dbReference type="Google" id="ProtNLM"/>
    </source>
</evidence>
<dbReference type="GO" id="GO:0016740">
    <property type="term" value="F:transferase activity"/>
    <property type="evidence" value="ECO:0007669"/>
    <property type="project" value="UniProtKB-KW"/>
</dbReference>
<dbReference type="Proteomes" id="UP000807353">
    <property type="component" value="Unassembled WGS sequence"/>
</dbReference>
<gene>
    <name evidence="5" type="ORF">BDZ94DRAFT_1214767</name>
</gene>
<evidence type="ECO:0000313" key="5">
    <source>
        <dbReference type="EMBL" id="KAF9465289.1"/>
    </source>
</evidence>
<sequence length="302" mass="34152">MVEHSELFNDPQSKPPLDERLYSLAEDDLAFFKAQTGIEDEVTLKEHIISVQKKAYEVYGCPCIRGFEFTRSRISRIPAYSSVLQLSRERKGAILLEIACCLGNDLRKAVTDGWPAQNIIGTDLRQGFWGLGHELFRSSPETFPATFIAGDVFDSAFISPRAPFYDDPENHCPPLASLTSLTPIQGHISAIYATHFFHLFDFTKQLELAHRIASLLSPIPGSIAFGMHIGLPEKGWRYEVAANADKTPYKMFYHSPESWTEMWDGEVFKKGSVKVDAIIKKVELSELGSHEFFFLLWSITRL</sequence>
<name>A0A9P5Y9R7_9AGAR</name>
<evidence type="ECO:0000313" key="6">
    <source>
        <dbReference type="Proteomes" id="UP000807353"/>
    </source>
</evidence>
<dbReference type="EMBL" id="MU150248">
    <property type="protein sequence ID" value="KAF9465289.1"/>
    <property type="molecule type" value="Genomic_DNA"/>
</dbReference>
<comment type="caution">
    <text evidence="5">The sequence shown here is derived from an EMBL/GenBank/DDBJ whole genome shotgun (WGS) entry which is preliminary data.</text>
</comment>
<evidence type="ECO:0000256" key="4">
    <source>
        <dbReference type="ARBA" id="ARBA00038314"/>
    </source>
</evidence>